<dbReference type="AlphaFoldDB" id="A0AAQ4DI28"/>
<dbReference type="SUPFAM" id="SSF55486">
    <property type="entry name" value="Metalloproteases ('zincins'), catalytic domain"/>
    <property type="match status" value="1"/>
</dbReference>
<dbReference type="EMBL" id="JARKHS020030459">
    <property type="protein sequence ID" value="KAK8762118.1"/>
    <property type="molecule type" value="Genomic_DNA"/>
</dbReference>
<evidence type="ECO:0000313" key="2">
    <source>
        <dbReference type="Proteomes" id="UP001321473"/>
    </source>
</evidence>
<keyword evidence="2" id="KW-1185">Reference proteome</keyword>
<name>A0AAQ4DI28_AMBAM</name>
<sequence>MGKAGHFLTSYYRTCVETLPHTEAFLRSLASALVRHSWKSTEALNTKTAMVFILTATIKYHLQSAIQAIFRKTSSTISLKISAVCENDGYFLDAMAAVTDTLNERASTAVAPEVAIGFLRKTCQELSVLNNEKRRYVTKTDKLEFDKEVWTAEDLDAGLKECGYSLQDARLIDVVGMREIRLIHDQFALAKGNRTALVTQAAFLVWNSVISGVRTFRFVPTNSMPYIFDACLNSVSLFSEVWYTFAAESFTSPDKDAQARTLFATVKRVVHADCQSSRIFDAQDSELLHSFFNNLVLVTPIEASQISVTVPDATSDLGESLLRARLYDFDVVERREATLTNAGETQYHDVLFLGDRQLLVSASVYAFINASSGNHELANNALLGRLLAESMWYMVLTVIQWSSSTRSNIDHFKTCLAENYPGGNKTEASDDVLVAVLGLSSVLNVLSKSEWYMVRPAWSLWRISNAQFFFMLSAFYRCSSDWWPQTAVLVNTSVIYSEDFRNAFSCPNSEPMVGTRDCFLRTLPRG</sequence>
<reference evidence="1 2" key="1">
    <citation type="journal article" date="2023" name="Arcadia Sci">
        <title>De novo assembly of a long-read Amblyomma americanum tick genome.</title>
        <authorList>
            <person name="Chou S."/>
            <person name="Poskanzer K.E."/>
            <person name="Rollins M."/>
            <person name="Thuy-Boun P.S."/>
        </authorList>
    </citation>
    <scope>NUCLEOTIDE SEQUENCE [LARGE SCALE GENOMIC DNA]</scope>
    <source>
        <strain evidence="1">F_SG_1</strain>
        <tissue evidence="1">Salivary glands</tissue>
    </source>
</reference>
<organism evidence="1 2">
    <name type="scientific">Amblyomma americanum</name>
    <name type="common">Lone star tick</name>
    <dbReference type="NCBI Taxonomy" id="6943"/>
    <lineage>
        <taxon>Eukaryota</taxon>
        <taxon>Metazoa</taxon>
        <taxon>Ecdysozoa</taxon>
        <taxon>Arthropoda</taxon>
        <taxon>Chelicerata</taxon>
        <taxon>Arachnida</taxon>
        <taxon>Acari</taxon>
        <taxon>Parasitiformes</taxon>
        <taxon>Ixodida</taxon>
        <taxon>Ixodoidea</taxon>
        <taxon>Ixodidae</taxon>
        <taxon>Amblyomminae</taxon>
        <taxon>Amblyomma</taxon>
    </lineage>
</organism>
<gene>
    <name evidence="1" type="ORF">V5799_026618</name>
</gene>
<protein>
    <submittedName>
        <fullName evidence="1">Uncharacterized protein</fullName>
    </submittedName>
</protein>
<comment type="caution">
    <text evidence="1">The sequence shown here is derived from an EMBL/GenBank/DDBJ whole genome shotgun (WGS) entry which is preliminary data.</text>
</comment>
<evidence type="ECO:0000313" key="1">
    <source>
        <dbReference type="EMBL" id="KAK8762118.1"/>
    </source>
</evidence>
<dbReference type="Proteomes" id="UP001321473">
    <property type="component" value="Unassembled WGS sequence"/>
</dbReference>
<accession>A0AAQ4DI28</accession>
<proteinExistence type="predicted"/>